<evidence type="ECO:0000256" key="4">
    <source>
        <dbReference type="ARBA" id="ARBA00023163"/>
    </source>
</evidence>
<dbReference type="Pfam" id="PF04542">
    <property type="entry name" value="Sigma70_r2"/>
    <property type="match status" value="1"/>
</dbReference>
<dbReference type="Proteomes" id="UP001176891">
    <property type="component" value="Unassembled WGS sequence"/>
</dbReference>
<keyword evidence="8" id="KW-1185">Reference proteome</keyword>
<dbReference type="InterPro" id="IPR036388">
    <property type="entry name" value="WH-like_DNA-bd_sf"/>
</dbReference>
<feature type="domain" description="RNA polymerase sigma-70 region 2" evidence="5">
    <location>
        <begin position="26"/>
        <end position="92"/>
    </location>
</feature>
<reference evidence="7" key="1">
    <citation type="submission" date="2023-07" db="EMBL/GenBank/DDBJ databases">
        <title>Two novel species in the genus Flavivirga.</title>
        <authorList>
            <person name="Kwon K."/>
        </authorList>
    </citation>
    <scope>NUCLEOTIDE SEQUENCE</scope>
    <source>
        <strain evidence="7">KACC 14157</strain>
    </source>
</reference>
<evidence type="ECO:0000313" key="8">
    <source>
        <dbReference type="Proteomes" id="UP001176891"/>
    </source>
</evidence>
<name>A0ABT8X4Z4_9FLAO</name>
<dbReference type="PANTHER" id="PTHR43133:SF46">
    <property type="entry name" value="RNA POLYMERASE SIGMA-70 FACTOR ECF SUBFAMILY"/>
    <property type="match status" value="1"/>
</dbReference>
<keyword evidence="3" id="KW-0731">Sigma factor</keyword>
<accession>A0ABT8X4Z4</accession>
<dbReference type="Gene3D" id="1.10.10.10">
    <property type="entry name" value="Winged helix-like DNA-binding domain superfamily/Winged helix DNA-binding domain"/>
    <property type="match status" value="1"/>
</dbReference>
<comment type="similarity">
    <text evidence="1">Belongs to the sigma-70 factor family. ECF subfamily.</text>
</comment>
<dbReference type="PANTHER" id="PTHR43133">
    <property type="entry name" value="RNA POLYMERASE ECF-TYPE SIGMA FACTO"/>
    <property type="match status" value="1"/>
</dbReference>
<sequence>MSKANKQTSFSIKPLSEINLKTYEKLYHSYYNKLCVYALKYTPDRSLIQDVVQDTFIDLWSNRKKVTITSSVKSYLYRMVYYKLMDAFKKASKKNNAYLEYYQSSIEVFSTTLESDDDYKNNLLIKLNECMEKLPKRCKTVFFAKKISGLKYSQISKQFNISIKTVEGHLRRGYVSLKSCMGDL</sequence>
<evidence type="ECO:0000259" key="5">
    <source>
        <dbReference type="Pfam" id="PF04542"/>
    </source>
</evidence>
<dbReference type="SUPFAM" id="SSF88659">
    <property type="entry name" value="Sigma3 and sigma4 domains of RNA polymerase sigma factors"/>
    <property type="match status" value="1"/>
</dbReference>
<protein>
    <submittedName>
        <fullName evidence="7">RNA polymerase sigma-70 factor</fullName>
    </submittedName>
</protein>
<dbReference type="NCBIfam" id="TIGR02937">
    <property type="entry name" value="sigma70-ECF"/>
    <property type="match status" value="1"/>
</dbReference>
<dbReference type="SUPFAM" id="SSF88946">
    <property type="entry name" value="Sigma2 domain of RNA polymerase sigma factors"/>
    <property type="match status" value="1"/>
</dbReference>
<dbReference type="RefSeq" id="WP_303283569.1">
    <property type="nucleotide sequence ID" value="NZ_BAABCZ010000004.1"/>
</dbReference>
<feature type="domain" description="RNA polymerase sigma factor 70 region 4 type 2" evidence="6">
    <location>
        <begin position="126"/>
        <end position="174"/>
    </location>
</feature>
<gene>
    <name evidence="7" type="ORF">Q4Q39_16020</name>
</gene>
<keyword evidence="4" id="KW-0804">Transcription</keyword>
<dbReference type="Gene3D" id="1.10.1740.10">
    <property type="match status" value="1"/>
</dbReference>
<evidence type="ECO:0000313" key="7">
    <source>
        <dbReference type="EMBL" id="MDO5988917.1"/>
    </source>
</evidence>
<dbReference type="InterPro" id="IPR014284">
    <property type="entry name" value="RNA_pol_sigma-70_dom"/>
</dbReference>
<dbReference type="EMBL" id="JAUOEM010000005">
    <property type="protein sequence ID" value="MDO5988917.1"/>
    <property type="molecule type" value="Genomic_DNA"/>
</dbReference>
<evidence type="ECO:0000256" key="1">
    <source>
        <dbReference type="ARBA" id="ARBA00010641"/>
    </source>
</evidence>
<keyword evidence="2" id="KW-0805">Transcription regulation</keyword>
<organism evidence="7 8">
    <name type="scientific">Flavivirga amylovorans</name>
    <dbReference type="NCBI Taxonomy" id="870486"/>
    <lineage>
        <taxon>Bacteria</taxon>
        <taxon>Pseudomonadati</taxon>
        <taxon>Bacteroidota</taxon>
        <taxon>Flavobacteriia</taxon>
        <taxon>Flavobacteriales</taxon>
        <taxon>Flavobacteriaceae</taxon>
        <taxon>Flavivirga</taxon>
    </lineage>
</organism>
<dbReference type="InterPro" id="IPR039425">
    <property type="entry name" value="RNA_pol_sigma-70-like"/>
</dbReference>
<comment type="caution">
    <text evidence="7">The sequence shown here is derived from an EMBL/GenBank/DDBJ whole genome shotgun (WGS) entry which is preliminary data.</text>
</comment>
<dbReference type="InterPro" id="IPR013249">
    <property type="entry name" value="RNA_pol_sigma70_r4_t2"/>
</dbReference>
<dbReference type="Pfam" id="PF08281">
    <property type="entry name" value="Sigma70_r4_2"/>
    <property type="match status" value="1"/>
</dbReference>
<dbReference type="NCBIfam" id="TIGR02985">
    <property type="entry name" value="Sig70_bacteroi1"/>
    <property type="match status" value="1"/>
</dbReference>
<dbReference type="InterPro" id="IPR007627">
    <property type="entry name" value="RNA_pol_sigma70_r2"/>
</dbReference>
<dbReference type="InterPro" id="IPR013325">
    <property type="entry name" value="RNA_pol_sigma_r2"/>
</dbReference>
<dbReference type="InterPro" id="IPR014327">
    <property type="entry name" value="RNA_pol_sigma70_bacteroid"/>
</dbReference>
<evidence type="ECO:0000259" key="6">
    <source>
        <dbReference type="Pfam" id="PF08281"/>
    </source>
</evidence>
<proteinExistence type="inferred from homology"/>
<evidence type="ECO:0000256" key="2">
    <source>
        <dbReference type="ARBA" id="ARBA00023015"/>
    </source>
</evidence>
<dbReference type="InterPro" id="IPR013324">
    <property type="entry name" value="RNA_pol_sigma_r3/r4-like"/>
</dbReference>
<evidence type="ECO:0000256" key="3">
    <source>
        <dbReference type="ARBA" id="ARBA00023082"/>
    </source>
</evidence>